<reference evidence="1 2" key="1">
    <citation type="journal article" date="2008" name="Biol. Direct">
        <title>Complete genome sequence of the extremely acidophilic methanotroph isolate V4, Methylacidiphilum infernorum, a representative of the bacterial phylum Verrucomicrobia.</title>
        <authorList>
            <person name="Hou S."/>
            <person name="Makarova K.S."/>
            <person name="Saw J.H."/>
            <person name="Senin P."/>
            <person name="Ly B.V."/>
            <person name="Zhou Z."/>
            <person name="Ren Y."/>
            <person name="Wang J."/>
            <person name="Galperin M.Y."/>
            <person name="Omelchenko M.V."/>
            <person name="Wolf Y.I."/>
            <person name="Yutin N."/>
            <person name="Koonin E.V."/>
            <person name="Stott M.B."/>
            <person name="Mountain B.W."/>
            <person name="Crowe M.A."/>
            <person name="Smirnova A.V."/>
            <person name="Dunfield P.F."/>
            <person name="Feng L."/>
            <person name="Wang L."/>
            <person name="Alam M."/>
        </authorList>
    </citation>
    <scope>NUCLEOTIDE SEQUENCE [LARGE SCALE GENOMIC DNA]</scope>
    <source>
        <strain evidence="2">Isolate V4</strain>
    </source>
</reference>
<dbReference type="KEGG" id="min:Minf_2158"/>
<protein>
    <submittedName>
        <fullName evidence="1">Uncharacterized protein</fullName>
    </submittedName>
</protein>
<evidence type="ECO:0000313" key="2">
    <source>
        <dbReference type="Proteomes" id="UP000009149"/>
    </source>
</evidence>
<gene>
    <name evidence="1" type="ordered locus">Minf_2158</name>
</gene>
<dbReference type="Proteomes" id="UP000009149">
    <property type="component" value="Chromosome"/>
</dbReference>
<dbReference type="HOGENOM" id="CLU_3045222_0_0_0"/>
<evidence type="ECO:0000313" key="1">
    <source>
        <dbReference type="EMBL" id="ACD84212.1"/>
    </source>
</evidence>
<organism evidence="1 2">
    <name type="scientific">Methylacidiphilum infernorum (isolate V4)</name>
    <name type="common">Methylokorus infernorum (strain V4)</name>
    <dbReference type="NCBI Taxonomy" id="481448"/>
    <lineage>
        <taxon>Bacteria</taxon>
        <taxon>Pseudomonadati</taxon>
        <taxon>Verrucomicrobiota</taxon>
        <taxon>Methylacidiphilae</taxon>
        <taxon>Methylacidiphilales</taxon>
        <taxon>Methylacidiphilaceae</taxon>
        <taxon>Methylacidiphilum (ex Ratnadevi et al. 2023)</taxon>
    </lineage>
</organism>
<dbReference type="EMBL" id="CP000975">
    <property type="protein sequence ID" value="ACD84212.1"/>
    <property type="molecule type" value="Genomic_DNA"/>
</dbReference>
<dbReference type="AlphaFoldDB" id="B3DZM7"/>
<sequence>MFYPPSKVQARVPARPLSLLDRTLLGRIPLGKLVPSFFKKLSFLGFPQCVKRGT</sequence>
<accession>B3DZM7</accession>
<name>B3DZM7_METI4</name>
<proteinExistence type="predicted"/>